<protein>
    <submittedName>
        <fullName evidence="1">Uncharacterized protein</fullName>
    </submittedName>
</protein>
<gene>
    <name evidence="1" type="ORF">LPB140_10320</name>
</gene>
<reference evidence="1 2" key="1">
    <citation type="submission" date="2016-11" db="EMBL/GenBank/DDBJ databases">
        <title>Sphingorhabdus sp. LPB0140, isolated from marine environment.</title>
        <authorList>
            <person name="Kim E."/>
            <person name="Yi H."/>
        </authorList>
    </citation>
    <scope>NUCLEOTIDE SEQUENCE [LARGE SCALE GENOMIC DNA]</scope>
    <source>
        <strain evidence="1 2">LPB0140</strain>
    </source>
</reference>
<organism evidence="1 2">
    <name type="scientific">Sphingorhabdus lutea</name>
    <dbReference type="NCBI Taxonomy" id="1913578"/>
    <lineage>
        <taxon>Bacteria</taxon>
        <taxon>Pseudomonadati</taxon>
        <taxon>Pseudomonadota</taxon>
        <taxon>Alphaproteobacteria</taxon>
        <taxon>Sphingomonadales</taxon>
        <taxon>Sphingomonadaceae</taxon>
        <taxon>Sphingorhabdus</taxon>
    </lineage>
</organism>
<dbReference type="KEGG" id="sphl:LPB140_10320"/>
<dbReference type="RefSeq" id="WP_072559764.1">
    <property type="nucleotide sequence ID" value="NZ_CP018154.1"/>
</dbReference>
<dbReference type="AlphaFoldDB" id="A0A1L3JDB4"/>
<sequence>MPRFFRGIGRFGTAAPKRVRAGEIALDDGKLTIAGDEYGLGDVFYATVNVDPNPNNGVAGAIELKTKILDDFDGAVLSAHKYVILGTDAQPVKKLIEQLQQAAIEVDSVSVSHQLFSESFLGAPHVRELATH</sequence>
<proteinExistence type="predicted"/>
<evidence type="ECO:0000313" key="2">
    <source>
        <dbReference type="Proteomes" id="UP000242561"/>
    </source>
</evidence>
<keyword evidence="2" id="KW-1185">Reference proteome</keyword>
<name>A0A1L3JDB4_9SPHN</name>
<dbReference type="EMBL" id="CP018154">
    <property type="protein sequence ID" value="APG63112.1"/>
    <property type="molecule type" value="Genomic_DNA"/>
</dbReference>
<accession>A0A1L3JDB4</accession>
<dbReference type="Proteomes" id="UP000242561">
    <property type="component" value="Chromosome"/>
</dbReference>
<evidence type="ECO:0000313" key="1">
    <source>
        <dbReference type="EMBL" id="APG63112.1"/>
    </source>
</evidence>